<dbReference type="SUPFAM" id="SSF56235">
    <property type="entry name" value="N-terminal nucleophile aminohydrolases (Ntn hydrolases)"/>
    <property type="match status" value="1"/>
</dbReference>
<gene>
    <name evidence="5" type="ORF">SAMN06273572_101331</name>
</gene>
<organism evidence="5 6">
    <name type="scientific">Pontivivens marinum</name>
    <dbReference type="NCBI Taxonomy" id="1690039"/>
    <lineage>
        <taxon>Bacteria</taxon>
        <taxon>Pseudomonadati</taxon>
        <taxon>Pseudomonadota</taxon>
        <taxon>Alphaproteobacteria</taxon>
        <taxon>Rhodobacterales</taxon>
        <taxon>Paracoccaceae</taxon>
        <taxon>Pontivivens</taxon>
    </lineage>
</organism>
<keyword evidence="3 5" id="KW-0378">Hydrolase</keyword>
<dbReference type="InterPro" id="IPR029055">
    <property type="entry name" value="Ntn_hydrolases_N"/>
</dbReference>
<sequence>MKANKHPIAAATGHRLTTQAAYDVLSAGGTAVDACIAAALMACVVEPVLAGPMGGGFLMLAPLHGAPRVLDGFVQTPRRRIPGDVQQVEADFGDTTQIFHIGAGTVATPGLIPMLFEAHARAGKTPMRELAQPAIETARNGHVVTTLQAEVAQIAAPILTADPRTQQRFGTAERIMQAGDTLTAPDLADVLEVLAIEGPRLFTEGEVAQALLSLDGTVLTADDLRRYAPKWRDPLQMTRRGWQVSLTPSPSIGGAQIALMLDALPDQVTPALLHLAQIELLNLREKSDTTLRFDPTLAAELRKTLARHDARLRGTTHISVTDQQGLGAALTLSNGTGAGMIVPGTGIMPNNMLGEEDLLPAGPGSWEQDIRLASAMCPISLRAPDGSITMMGSGGSSRIRTALSQTALHLIDGMALEQAILAPRLHLDTLNGPVAAEPAEERWYDAIRALPADLNLWPDRAMYFGGVHAVRRSPRGQIEAVADPRRDGFAQT</sequence>
<evidence type="ECO:0000256" key="2">
    <source>
        <dbReference type="ARBA" id="ARBA00022679"/>
    </source>
</evidence>
<keyword evidence="6" id="KW-1185">Reference proteome</keyword>
<dbReference type="Pfam" id="PF01019">
    <property type="entry name" value="G_glu_transpept"/>
    <property type="match status" value="2"/>
</dbReference>
<dbReference type="PRINTS" id="PR01210">
    <property type="entry name" value="GGTRANSPTASE"/>
</dbReference>
<evidence type="ECO:0000256" key="4">
    <source>
        <dbReference type="ARBA" id="ARBA00023145"/>
    </source>
</evidence>
<evidence type="ECO:0000256" key="1">
    <source>
        <dbReference type="ARBA" id="ARBA00009381"/>
    </source>
</evidence>
<dbReference type="InterPro" id="IPR051792">
    <property type="entry name" value="GGT_bact"/>
</dbReference>
<comment type="similarity">
    <text evidence="1">Belongs to the gamma-glutamyltransferase family.</text>
</comment>
<proteinExistence type="inferred from homology"/>
<dbReference type="GO" id="GO:0016787">
    <property type="term" value="F:hydrolase activity"/>
    <property type="evidence" value="ECO:0007669"/>
    <property type="project" value="UniProtKB-KW"/>
</dbReference>
<keyword evidence="2" id="KW-0808">Transferase</keyword>
<dbReference type="EMBL" id="OCTN01000001">
    <property type="protein sequence ID" value="SOH92484.1"/>
    <property type="molecule type" value="Genomic_DNA"/>
</dbReference>
<name>A0A2C9CMF3_9RHOB</name>
<dbReference type="Gene3D" id="3.60.20.40">
    <property type="match status" value="1"/>
</dbReference>
<evidence type="ECO:0000256" key="3">
    <source>
        <dbReference type="ARBA" id="ARBA00022801"/>
    </source>
</evidence>
<dbReference type="PANTHER" id="PTHR43199:SF1">
    <property type="entry name" value="GLUTATHIONE HYDROLASE PROENZYME"/>
    <property type="match status" value="1"/>
</dbReference>
<accession>A0A2C9CMF3</accession>
<keyword evidence="4" id="KW-0865">Zymogen</keyword>
<dbReference type="Proteomes" id="UP000220034">
    <property type="component" value="Unassembled WGS sequence"/>
</dbReference>
<evidence type="ECO:0000313" key="5">
    <source>
        <dbReference type="EMBL" id="SOH92484.1"/>
    </source>
</evidence>
<dbReference type="OrthoDB" id="9781342at2"/>
<dbReference type="AlphaFoldDB" id="A0A2C9CMF3"/>
<dbReference type="PANTHER" id="PTHR43199">
    <property type="entry name" value="GLUTATHIONE HYDROLASE"/>
    <property type="match status" value="1"/>
</dbReference>
<reference evidence="6" key="1">
    <citation type="submission" date="2017-09" db="EMBL/GenBank/DDBJ databases">
        <authorList>
            <person name="Varghese N."/>
            <person name="Submissions S."/>
        </authorList>
    </citation>
    <scope>NUCLEOTIDE SEQUENCE [LARGE SCALE GENOMIC DNA]</scope>
    <source>
        <strain evidence="6">C7</strain>
    </source>
</reference>
<protein>
    <submittedName>
        <fullName evidence="5">Gamma-glutamyltranspeptidase / glutathione hydrolase</fullName>
    </submittedName>
</protein>
<dbReference type="GO" id="GO:0016740">
    <property type="term" value="F:transferase activity"/>
    <property type="evidence" value="ECO:0007669"/>
    <property type="project" value="UniProtKB-KW"/>
</dbReference>
<dbReference type="RefSeq" id="WP_097928063.1">
    <property type="nucleotide sequence ID" value="NZ_OCTN01000001.1"/>
</dbReference>
<dbReference type="InterPro" id="IPR043137">
    <property type="entry name" value="GGT_ssub_C"/>
</dbReference>
<evidence type="ECO:0000313" key="6">
    <source>
        <dbReference type="Proteomes" id="UP000220034"/>
    </source>
</evidence>